<gene>
    <name evidence="2" type="ORF">ASEP1449_LOCUS14458</name>
</gene>
<dbReference type="EMBL" id="HBHQ01021428">
    <property type="protein sequence ID" value="CAD9822624.1"/>
    <property type="molecule type" value="Transcribed_RNA"/>
</dbReference>
<keyword evidence="1" id="KW-0732">Signal</keyword>
<evidence type="ECO:0000256" key="1">
    <source>
        <dbReference type="SAM" id="SignalP"/>
    </source>
</evidence>
<feature type="signal peptide" evidence="1">
    <location>
        <begin position="1"/>
        <end position="24"/>
    </location>
</feature>
<evidence type="ECO:0000313" key="2">
    <source>
        <dbReference type="EMBL" id="CAD9822624.1"/>
    </source>
</evidence>
<evidence type="ECO:0008006" key="3">
    <source>
        <dbReference type="Google" id="ProtNLM"/>
    </source>
</evidence>
<dbReference type="AlphaFoldDB" id="A0A7S2XQE3"/>
<feature type="chain" id="PRO_5030892802" description="HD/PDEase domain-containing protein" evidence="1">
    <location>
        <begin position="25"/>
        <end position="307"/>
    </location>
</feature>
<dbReference type="PANTHER" id="PTHR33594:SF1">
    <property type="entry name" value="HD_PDEASE DOMAIN-CONTAINING PROTEIN"/>
    <property type="match status" value="1"/>
</dbReference>
<proteinExistence type="predicted"/>
<protein>
    <recommendedName>
        <fullName evidence="3">HD/PDEase domain-containing protein</fullName>
    </recommendedName>
</protein>
<sequence>MFLSLVSVQAWSVIFFLMSHTVDEKSLIRTTAPVSKVSCLNTEGLQSSTDVVNVQKVLDEVNHFYQKHDEIKVSHGISHVMAVYQHAVKAISCHVPPLSSTESMEIQVTALLHDVDDKKYFPNHGNYENARSILKASNVPDDSCGKIVRMIQLVSCSANGNHVPQDIIDEGAFHLLIPRWADRLEAVGAIGVLRCYQFNREHDMEFSTANSPRAQTEAEVWNFATQERFEAYQARGGSSTDMISHYYDKLLHVACPPNELVRNPYLEQKAKESSKELLEVCLRYGKTGTVDEEYIQDIAKKLLVRIK</sequence>
<dbReference type="Gene3D" id="1.20.58.1910">
    <property type="match status" value="1"/>
</dbReference>
<dbReference type="PANTHER" id="PTHR33594">
    <property type="entry name" value="SUPERFAMILY HYDROLASE, PUTATIVE (AFU_ORTHOLOGUE AFUA_1G03035)-RELATED"/>
    <property type="match status" value="1"/>
</dbReference>
<reference evidence="2" key="1">
    <citation type="submission" date="2021-01" db="EMBL/GenBank/DDBJ databases">
        <authorList>
            <person name="Corre E."/>
            <person name="Pelletier E."/>
            <person name="Niang G."/>
            <person name="Scheremetjew M."/>
            <person name="Finn R."/>
            <person name="Kale V."/>
            <person name="Holt S."/>
            <person name="Cochrane G."/>
            <person name="Meng A."/>
            <person name="Brown T."/>
            <person name="Cohen L."/>
        </authorList>
    </citation>
    <scope>NUCLEOTIDE SEQUENCE</scope>
    <source>
        <strain evidence="2">CCMP2084</strain>
    </source>
</reference>
<name>A0A7S2XQE3_9STRA</name>
<organism evidence="2">
    <name type="scientific">Attheya septentrionalis</name>
    <dbReference type="NCBI Taxonomy" id="420275"/>
    <lineage>
        <taxon>Eukaryota</taxon>
        <taxon>Sar</taxon>
        <taxon>Stramenopiles</taxon>
        <taxon>Ochrophyta</taxon>
        <taxon>Bacillariophyta</taxon>
        <taxon>Coscinodiscophyceae</taxon>
        <taxon>Chaetocerotophycidae</taxon>
        <taxon>Chaetocerotales</taxon>
        <taxon>Attheyaceae</taxon>
        <taxon>Attheya</taxon>
    </lineage>
</organism>
<dbReference type="Gene3D" id="1.10.472.50">
    <property type="entry name" value="HD-domain/PDEase-like"/>
    <property type="match status" value="1"/>
</dbReference>
<dbReference type="SUPFAM" id="SSF109604">
    <property type="entry name" value="HD-domain/PDEase-like"/>
    <property type="match status" value="1"/>
</dbReference>
<accession>A0A7S2XQE3</accession>